<evidence type="ECO:0008006" key="5">
    <source>
        <dbReference type="Google" id="ProtNLM"/>
    </source>
</evidence>
<dbReference type="AlphaFoldDB" id="A0A8H3EJN5"/>
<comment type="caution">
    <text evidence="3">The sequence shown here is derived from an EMBL/GenBank/DDBJ whole genome shotgun (WGS) entry which is preliminary data.</text>
</comment>
<proteinExistence type="predicted"/>
<protein>
    <recommendedName>
        <fullName evidence="5">Peroxin 22-like protein</fullName>
    </recommendedName>
</protein>
<keyword evidence="2" id="KW-1133">Transmembrane helix</keyword>
<evidence type="ECO:0000256" key="1">
    <source>
        <dbReference type="SAM" id="MobiDB-lite"/>
    </source>
</evidence>
<evidence type="ECO:0000256" key="2">
    <source>
        <dbReference type="SAM" id="Phobius"/>
    </source>
</evidence>
<keyword evidence="2" id="KW-0472">Membrane</keyword>
<feature type="compositionally biased region" description="Basic and acidic residues" evidence="1">
    <location>
        <begin position="47"/>
        <end position="58"/>
    </location>
</feature>
<reference evidence="3" key="1">
    <citation type="submission" date="2021-03" db="EMBL/GenBank/DDBJ databases">
        <authorList>
            <person name="Tagirdzhanova G."/>
        </authorList>
    </citation>
    <scope>NUCLEOTIDE SEQUENCE</scope>
</reference>
<feature type="compositionally biased region" description="Pro residues" evidence="1">
    <location>
        <begin position="90"/>
        <end position="99"/>
    </location>
</feature>
<sequence length="424" mass="46130">MSYGRHDARRRGYGASSQRTTLGYWVPLAITVTVATAGLAAWIWKERKDSESRHDKTSRPPPGYNDMGPGPSSAPGQAPYPQGPPYSQGAPPPQGPYPPTQYDTSRQQDDAGVISRVQDALRRTPSPQQFFDQASRRVTAGVAAAGAAVGNALSSIREERGDYEDHSRWSEEADMRASEAKSAKVVAAPGGSSSDKRKNVVIVVSAEAKTVNSDDSGYSQAHASILSHLPEHITEDARVFVLIYEPESRIVRSNDQSSKAPQSLASSYSNIGHEELSEEMADKPLTTVSPQPLQHSSLFDVLFAQAKTITEKESMIMPFGTPSGYVQILRQLAPQVVYVQANLSGEHGESVKSISSWVGQVVLVVGDESGHGGLVDSEDERVAHGDDKETKWWTNDPKIGLGQIEVVEGLRFGEDWRRRVRGHD</sequence>
<keyword evidence="4" id="KW-1185">Reference proteome</keyword>
<feature type="region of interest" description="Disordered" evidence="1">
    <location>
        <begin position="47"/>
        <end position="110"/>
    </location>
</feature>
<organism evidence="3 4">
    <name type="scientific">Gomphillus americanus</name>
    <dbReference type="NCBI Taxonomy" id="1940652"/>
    <lineage>
        <taxon>Eukaryota</taxon>
        <taxon>Fungi</taxon>
        <taxon>Dikarya</taxon>
        <taxon>Ascomycota</taxon>
        <taxon>Pezizomycotina</taxon>
        <taxon>Lecanoromycetes</taxon>
        <taxon>OSLEUM clade</taxon>
        <taxon>Ostropomycetidae</taxon>
        <taxon>Ostropales</taxon>
        <taxon>Graphidaceae</taxon>
        <taxon>Gomphilloideae</taxon>
        <taxon>Gomphillus</taxon>
    </lineage>
</organism>
<feature type="compositionally biased region" description="Low complexity" evidence="1">
    <location>
        <begin position="69"/>
        <end position="89"/>
    </location>
</feature>
<gene>
    <name evidence="3" type="ORF">GOMPHAMPRED_004798</name>
</gene>
<name>A0A8H3EJN5_9LECA</name>
<feature type="transmembrane region" description="Helical" evidence="2">
    <location>
        <begin position="21"/>
        <end position="44"/>
    </location>
</feature>
<evidence type="ECO:0000313" key="4">
    <source>
        <dbReference type="Proteomes" id="UP000664169"/>
    </source>
</evidence>
<dbReference type="EMBL" id="CAJPDQ010000003">
    <property type="protein sequence ID" value="CAF9906588.1"/>
    <property type="molecule type" value="Genomic_DNA"/>
</dbReference>
<keyword evidence="2" id="KW-0812">Transmembrane</keyword>
<dbReference type="Proteomes" id="UP000664169">
    <property type="component" value="Unassembled WGS sequence"/>
</dbReference>
<evidence type="ECO:0000313" key="3">
    <source>
        <dbReference type="EMBL" id="CAF9906588.1"/>
    </source>
</evidence>
<accession>A0A8H3EJN5</accession>
<dbReference type="OrthoDB" id="5327700at2759"/>